<evidence type="ECO:0000259" key="4">
    <source>
        <dbReference type="Pfam" id="PF07992"/>
    </source>
</evidence>
<keyword evidence="3" id="KW-0274">FAD</keyword>
<dbReference type="EMBL" id="CP029487">
    <property type="protein sequence ID" value="QCT71874.1"/>
    <property type="molecule type" value="Genomic_DNA"/>
</dbReference>
<keyword evidence="2" id="KW-0285">Flavoprotein</keyword>
<dbReference type="Gene3D" id="3.50.50.60">
    <property type="entry name" value="FAD/NAD(P)-binding domain"/>
    <property type="match status" value="2"/>
</dbReference>
<dbReference type="InterPro" id="IPR023753">
    <property type="entry name" value="FAD/NAD-binding_dom"/>
</dbReference>
<dbReference type="PRINTS" id="PR00368">
    <property type="entry name" value="FADPNR"/>
</dbReference>
<protein>
    <submittedName>
        <fullName evidence="5">NAD(P)/FAD-dependent oxidoreductase</fullName>
    </submittedName>
</protein>
<organism evidence="5 6">
    <name type="scientific">Eubacterium maltosivorans</name>
    <dbReference type="NCBI Taxonomy" id="2041044"/>
    <lineage>
        <taxon>Bacteria</taxon>
        <taxon>Bacillati</taxon>
        <taxon>Bacillota</taxon>
        <taxon>Clostridia</taxon>
        <taxon>Eubacteriales</taxon>
        <taxon>Eubacteriaceae</taxon>
        <taxon>Eubacterium</taxon>
    </lineage>
</organism>
<proteinExistence type="predicted"/>
<comment type="cofactor">
    <cofactor evidence="1">
        <name>FAD</name>
        <dbReference type="ChEBI" id="CHEBI:57692"/>
    </cofactor>
</comment>
<dbReference type="PRINTS" id="PR00411">
    <property type="entry name" value="PNDRDTASEI"/>
</dbReference>
<gene>
    <name evidence="5" type="ORF">CPZ25_011210</name>
</gene>
<keyword evidence="6" id="KW-1185">Reference proteome</keyword>
<dbReference type="Gene3D" id="3.30.390.30">
    <property type="match status" value="1"/>
</dbReference>
<evidence type="ECO:0000313" key="5">
    <source>
        <dbReference type="EMBL" id="QCT71874.1"/>
    </source>
</evidence>
<evidence type="ECO:0000256" key="2">
    <source>
        <dbReference type="ARBA" id="ARBA00022630"/>
    </source>
</evidence>
<dbReference type="InterPro" id="IPR050260">
    <property type="entry name" value="FAD-bd_OxRdtase"/>
</dbReference>
<sequence>MNKTKYLIIGNSAGAIGGVMGIRKEDQDGSITIISAEKHHTYSRPLISYWLEGKVSQEKMIYRDEDFYEKNACEVILGTRAERIDPEKNQVRLADGRVIAYEKLLVATGSVPFVPPIKGRETAKNTFTFTTMDDAAGVGEILDKNSKVVILGAGLIGLKAAEAVVGQCAGVTVVDLADRVLPSVLDAESAEIIKAHLMSRGMVLKLETSITEIGDMEVALSDGELLPYDILILAVGTRPEMSLVEQAGGKVERGIVTDDHQQTSLKDIYAAGDCTQSYDSTSQTAKNMAILPNAYMQGEVAGQNMAGGSAVYEKAFPVNSMGLLGLYMMTAGSYIGEATTVKTDESYKKFYIKDGVLKGCIIIGNCCRGGIYTDMIREQIPLETVDMQRLIKEPGLMAFKPGERYAKLSAEH</sequence>
<reference evidence="5 6" key="1">
    <citation type="submission" date="2018-05" db="EMBL/GenBank/DDBJ databases">
        <title>Genome comparison of Eubacterium sp.</title>
        <authorList>
            <person name="Feng Y."/>
            <person name="Sanchez-Andrea I."/>
            <person name="Stams A.J.M."/>
            <person name="De Vos W.M."/>
        </authorList>
    </citation>
    <scope>NUCLEOTIDE SEQUENCE [LARGE SCALE GENOMIC DNA]</scope>
    <source>
        <strain evidence="5 6">YI</strain>
    </source>
</reference>
<dbReference type="InterPro" id="IPR016156">
    <property type="entry name" value="FAD/NAD-linked_Rdtase_dimer_sf"/>
</dbReference>
<accession>A0A4P9C8W4</accession>
<feature type="domain" description="FAD/NAD(P)-binding" evidence="4">
    <location>
        <begin position="5"/>
        <end position="298"/>
    </location>
</feature>
<dbReference type="GO" id="GO:0016491">
    <property type="term" value="F:oxidoreductase activity"/>
    <property type="evidence" value="ECO:0007669"/>
    <property type="project" value="InterPro"/>
</dbReference>
<dbReference type="PANTHER" id="PTHR43429">
    <property type="entry name" value="PYRIDINE NUCLEOTIDE-DISULFIDE OXIDOREDUCTASE DOMAIN-CONTAINING"/>
    <property type="match status" value="1"/>
</dbReference>
<dbReference type="RefSeq" id="WP_096918585.1">
    <property type="nucleotide sequence ID" value="NZ_CP029487.1"/>
</dbReference>
<evidence type="ECO:0000256" key="3">
    <source>
        <dbReference type="ARBA" id="ARBA00022827"/>
    </source>
</evidence>
<dbReference type="AlphaFoldDB" id="A0A4P9C8W4"/>
<dbReference type="PANTHER" id="PTHR43429:SF3">
    <property type="entry name" value="NITRITE REDUCTASE [NAD(P)H]"/>
    <property type="match status" value="1"/>
</dbReference>
<evidence type="ECO:0000256" key="1">
    <source>
        <dbReference type="ARBA" id="ARBA00001974"/>
    </source>
</evidence>
<dbReference type="SUPFAM" id="SSF51905">
    <property type="entry name" value="FAD/NAD(P)-binding domain"/>
    <property type="match status" value="2"/>
</dbReference>
<evidence type="ECO:0000313" key="6">
    <source>
        <dbReference type="Proteomes" id="UP000218387"/>
    </source>
</evidence>
<dbReference type="KEGG" id="emt:CPZ25_011210"/>
<dbReference type="InterPro" id="IPR036188">
    <property type="entry name" value="FAD/NAD-bd_sf"/>
</dbReference>
<dbReference type="Proteomes" id="UP000218387">
    <property type="component" value="Chromosome"/>
</dbReference>
<name>A0A4P9C8W4_EUBML</name>
<dbReference type="Pfam" id="PF07992">
    <property type="entry name" value="Pyr_redox_2"/>
    <property type="match status" value="1"/>
</dbReference>